<dbReference type="InterPro" id="IPR027309">
    <property type="entry name" value="P2X_extracellular_dom_sf"/>
</dbReference>
<keyword evidence="15" id="KW-1185">Reference proteome</keyword>
<dbReference type="Gene3D" id="1.10.287.940">
    <property type="entry name" value="atp-gated p2x4 ion channel"/>
    <property type="match status" value="1"/>
</dbReference>
<dbReference type="PRINTS" id="PR01307">
    <property type="entry name" value="P2XRECEPTOR"/>
</dbReference>
<dbReference type="Proteomes" id="UP000275846">
    <property type="component" value="Unassembled WGS sequence"/>
</dbReference>
<dbReference type="PROSITE" id="PS01212">
    <property type="entry name" value="P2X_RECEPTOR"/>
    <property type="match status" value="1"/>
</dbReference>
<evidence type="ECO:0000256" key="3">
    <source>
        <dbReference type="ARBA" id="ARBA00022448"/>
    </source>
</evidence>
<keyword evidence="7" id="KW-0406">Ion transport</keyword>
<keyword evidence="5" id="KW-0812">Transmembrane</keyword>
<dbReference type="AlphaFoldDB" id="A0A3P7C4F5"/>
<dbReference type="PANTHER" id="PTHR10125:SF31">
    <property type="entry name" value="P2X RECEPTOR E"/>
    <property type="match status" value="1"/>
</dbReference>
<evidence type="ECO:0000313" key="14">
    <source>
        <dbReference type="EMBL" id="VDL92390.1"/>
    </source>
</evidence>
<evidence type="ECO:0000256" key="1">
    <source>
        <dbReference type="ARBA" id="ARBA00004651"/>
    </source>
</evidence>
<keyword evidence="12" id="KW-0407">Ion channel</keyword>
<evidence type="ECO:0000256" key="9">
    <source>
        <dbReference type="ARBA" id="ARBA00023157"/>
    </source>
</evidence>
<dbReference type="GO" id="GO:0098794">
    <property type="term" value="C:postsynapse"/>
    <property type="evidence" value="ECO:0007669"/>
    <property type="project" value="GOC"/>
</dbReference>
<sequence length="245" mass="27878">MLQSVYPGSWVLIYEKGYHVHDKAMSSITTKVKGIMLAKYALEDNEMPQVADATDLVYPALGYNEFLIMTNRIKTIGQKATSCPGDGLESICNLDKDCVPFTPSPSKIGLYTGKCLKLPLGVGVCEIYAWCPLENDTRVLKNGQRTLDFIRNYTVYIKNDIEFPKFKVRRYDPEHPIDKYCPIFKMSTIFDQTGVDMKTIFKGGVMGIQIQWKCDLDYGIKNCNPQYSFTNIEDRHENAGGFNFR</sequence>
<dbReference type="Gene3D" id="2.60.490.10">
    <property type="entry name" value="atp-gated p2x4 ion channel domain"/>
    <property type="match status" value="1"/>
</dbReference>
<dbReference type="GO" id="GO:0033198">
    <property type="term" value="P:response to ATP"/>
    <property type="evidence" value="ECO:0007669"/>
    <property type="project" value="InterPro"/>
</dbReference>
<dbReference type="InterPro" id="IPR053792">
    <property type="entry name" value="P2X_RECEPTOR_CS"/>
</dbReference>
<evidence type="ECO:0000256" key="11">
    <source>
        <dbReference type="ARBA" id="ARBA00023286"/>
    </source>
</evidence>
<evidence type="ECO:0000256" key="12">
    <source>
        <dbReference type="ARBA" id="ARBA00023303"/>
    </source>
</evidence>
<dbReference type="GO" id="GO:0005886">
    <property type="term" value="C:plasma membrane"/>
    <property type="evidence" value="ECO:0007669"/>
    <property type="project" value="UniProtKB-SubCell"/>
</dbReference>
<keyword evidence="8" id="KW-0472">Membrane</keyword>
<dbReference type="PANTHER" id="PTHR10125">
    <property type="entry name" value="P2X PURINOCEPTOR"/>
    <property type="match status" value="1"/>
</dbReference>
<comment type="catalytic activity">
    <reaction evidence="13">
        <text>Ca(2+)(in) = Ca(2+)(out)</text>
        <dbReference type="Rhea" id="RHEA:29671"/>
        <dbReference type="ChEBI" id="CHEBI:29108"/>
    </reaction>
</comment>
<keyword evidence="11" id="KW-1071">Ligand-gated ion channel</keyword>
<keyword evidence="10" id="KW-0325">Glycoprotein</keyword>
<comment type="similarity">
    <text evidence="2">Belongs to the P2X receptor family.</text>
</comment>
<protein>
    <submittedName>
        <fullName evidence="14">Uncharacterized protein</fullName>
    </submittedName>
</protein>
<gene>
    <name evidence="14" type="ORF">SSLN_LOCUS6005</name>
</gene>
<dbReference type="GO" id="GO:0004931">
    <property type="term" value="F:extracellularly ATP-gated monoatomic cation channel activity"/>
    <property type="evidence" value="ECO:0007669"/>
    <property type="project" value="InterPro"/>
</dbReference>
<evidence type="ECO:0000256" key="2">
    <source>
        <dbReference type="ARBA" id="ARBA00009848"/>
    </source>
</evidence>
<evidence type="ECO:0000256" key="6">
    <source>
        <dbReference type="ARBA" id="ARBA00022989"/>
    </source>
</evidence>
<reference evidence="14 15" key="1">
    <citation type="submission" date="2018-11" db="EMBL/GenBank/DDBJ databases">
        <authorList>
            <consortium name="Pathogen Informatics"/>
        </authorList>
    </citation>
    <scope>NUCLEOTIDE SEQUENCE [LARGE SCALE GENOMIC DNA]</scope>
    <source>
        <strain evidence="14 15">NST_G2</strain>
    </source>
</reference>
<dbReference type="Pfam" id="PF00864">
    <property type="entry name" value="P2X_receptor"/>
    <property type="match status" value="1"/>
</dbReference>
<dbReference type="InterPro" id="IPR059116">
    <property type="entry name" value="P2X_receptor"/>
</dbReference>
<evidence type="ECO:0000256" key="10">
    <source>
        <dbReference type="ARBA" id="ARBA00023180"/>
    </source>
</evidence>
<keyword evidence="4" id="KW-1003">Cell membrane</keyword>
<evidence type="ECO:0000256" key="8">
    <source>
        <dbReference type="ARBA" id="ARBA00023136"/>
    </source>
</evidence>
<evidence type="ECO:0000313" key="15">
    <source>
        <dbReference type="Proteomes" id="UP000275846"/>
    </source>
</evidence>
<dbReference type="STRING" id="70667.A0A3P7C4F5"/>
<accession>A0A3P7C4F5</accession>
<evidence type="ECO:0000256" key="7">
    <source>
        <dbReference type="ARBA" id="ARBA00023065"/>
    </source>
</evidence>
<dbReference type="GO" id="GO:0001614">
    <property type="term" value="F:purinergic nucleotide receptor activity"/>
    <property type="evidence" value="ECO:0007669"/>
    <property type="project" value="InterPro"/>
</dbReference>
<evidence type="ECO:0000256" key="5">
    <source>
        <dbReference type="ARBA" id="ARBA00022692"/>
    </source>
</evidence>
<proteinExistence type="inferred from homology"/>
<dbReference type="OrthoDB" id="494673at2759"/>
<comment type="subcellular location">
    <subcellularLocation>
        <location evidence="1">Cell membrane</location>
        <topology evidence="1">Multi-pass membrane protein</topology>
    </subcellularLocation>
</comment>
<evidence type="ECO:0000256" key="13">
    <source>
        <dbReference type="ARBA" id="ARBA00036634"/>
    </source>
</evidence>
<name>A0A3P7C4F5_SCHSO</name>
<keyword evidence="6" id="KW-1133">Transmembrane helix</keyword>
<keyword evidence="9" id="KW-1015">Disulfide bond</keyword>
<keyword evidence="3" id="KW-0813">Transport</keyword>
<dbReference type="EMBL" id="UYSU01033498">
    <property type="protein sequence ID" value="VDL92390.1"/>
    <property type="molecule type" value="Genomic_DNA"/>
</dbReference>
<evidence type="ECO:0000256" key="4">
    <source>
        <dbReference type="ARBA" id="ARBA00022475"/>
    </source>
</evidence>
<dbReference type="GO" id="GO:0070588">
    <property type="term" value="P:calcium ion transmembrane transport"/>
    <property type="evidence" value="ECO:0007669"/>
    <property type="project" value="TreeGrafter"/>
</dbReference>
<organism evidence="14 15">
    <name type="scientific">Schistocephalus solidus</name>
    <name type="common">Tapeworm</name>
    <dbReference type="NCBI Taxonomy" id="70667"/>
    <lineage>
        <taxon>Eukaryota</taxon>
        <taxon>Metazoa</taxon>
        <taxon>Spiralia</taxon>
        <taxon>Lophotrochozoa</taxon>
        <taxon>Platyhelminthes</taxon>
        <taxon>Cestoda</taxon>
        <taxon>Eucestoda</taxon>
        <taxon>Diphyllobothriidea</taxon>
        <taxon>Diphyllobothriidae</taxon>
        <taxon>Schistocephalus</taxon>
    </lineage>
</organism>
<dbReference type="InterPro" id="IPR001429">
    <property type="entry name" value="P2X_purnocptor"/>
</dbReference>